<sequence>MKDRYHHAHNIYDILFEPILYKNHLCLITELPIHIKQIKKPFYVYSIHYVDHYGSFEMITNNCATNRVATLITCKKINLIENLYLEIKDTDFKRLYKPKLSLSEYSNLLKLKEV</sequence>
<proteinExistence type="predicted"/>
<dbReference type="RefSeq" id="WP_008787751.1">
    <property type="nucleotide sequence ID" value="NZ_QUSL01000020.1"/>
</dbReference>
<feature type="domain" description="Large polyvalent protein associated" evidence="1">
    <location>
        <begin position="14"/>
        <end position="106"/>
    </location>
</feature>
<dbReference type="GeneID" id="78228953"/>
<dbReference type="EMBL" id="QUSL01000020">
    <property type="protein sequence ID" value="RGD83811.1"/>
    <property type="molecule type" value="Genomic_DNA"/>
</dbReference>
<dbReference type="AlphaFoldDB" id="A0A3E3EBA1"/>
<name>A0A3E3EBA1_9FIRM</name>
<evidence type="ECO:0000313" key="2">
    <source>
        <dbReference type="EMBL" id="RGD83811.1"/>
    </source>
</evidence>
<dbReference type="Pfam" id="PF18843">
    <property type="entry name" value="LPD28"/>
    <property type="match status" value="1"/>
</dbReference>
<gene>
    <name evidence="2" type="ORF">DXB93_12320</name>
</gene>
<accession>A0A3E3EBA1</accession>
<evidence type="ECO:0000259" key="1">
    <source>
        <dbReference type="Pfam" id="PF18843"/>
    </source>
</evidence>
<dbReference type="Proteomes" id="UP000261032">
    <property type="component" value="Unassembled WGS sequence"/>
</dbReference>
<comment type="caution">
    <text evidence="2">The sequence shown here is derived from an EMBL/GenBank/DDBJ whole genome shotgun (WGS) entry which is preliminary data.</text>
</comment>
<reference evidence="2 3" key="1">
    <citation type="submission" date="2018-08" db="EMBL/GenBank/DDBJ databases">
        <title>A genome reference for cultivated species of the human gut microbiota.</title>
        <authorList>
            <person name="Zou Y."/>
            <person name="Xue W."/>
            <person name="Luo G."/>
        </authorList>
    </citation>
    <scope>NUCLEOTIDE SEQUENCE [LARGE SCALE GENOMIC DNA]</scope>
    <source>
        <strain evidence="2 3">OM06-4</strain>
    </source>
</reference>
<evidence type="ECO:0000313" key="3">
    <source>
        <dbReference type="Proteomes" id="UP000261032"/>
    </source>
</evidence>
<dbReference type="InterPro" id="IPR040809">
    <property type="entry name" value="LPD28"/>
</dbReference>
<protein>
    <recommendedName>
        <fullName evidence="1">Large polyvalent protein associated domain-containing protein</fullName>
    </recommendedName>
</protein>
<organism evidence="2 3">
    <name type="scientific">Thomasclavelia ramosa</name>
    <dbReference type="NCBI Taxonomy" id="1547"/>
    <lineage>
        <taxon>Bacteria</taxon>
        <taxon>Bacillati</taxon>
        <taxon>Bacillota</taxon>
        <taxon>Erysipelotrichia</taxon>
        <taxon>Erysipelotrichales</taxon>
        <taxon>Coprobacillaceae</taxon>
        <taxon>Thomasclavelia</taxon>
    </lineage>
</organism>